<organism evidence="1 2">
    <name type="scientific">Lentinula detonsa</name>
    <dbReference type="NCBI Taxonomy" id="2804962"/>
    <lineage>
        <taxon>Eukaryota</taxon>
        <taxon>Fungi</taxon>
        <taxon>Dikarya</taxon>
        <taxon>Basidiomycota</taxon>
        <taxon>Agaricomycotina</taxon>
        <taxon>Agaricomycetes</taxon>
        <taxon>Agaricomycetidae</taxon>
        <taxon>Agaricales</taxon>
        <taxon>Marasmiineae</taxon>
        <taxon>Omphalotaceae</taxon>
        <taxon>Lentinula</taxon>
    </lineage>
</organism>
<dbReference type="AlphaFoldDB" id="A0A9W8P5L7"/>
<dbReference type="Proteomes" id="UP001142393">
    <property type="component" value="Unassembled WGS sequence"/>
</dbReference>
<comment type="caution">
    <text evidence="1">The sequence shown here is derived from an EMBL/GenBank/DDBJ whole genome shotgun (WGS) entry which is preliminary data.</text>
</comment>
<evidence type="ECO:0000313" key="2">
    <source>
        <dbReference type="Proteomes" id="UP001142393"/>
    </source>
</evidence>
<protein>
    <submittedName>
        <fullName evidence="1">Uncharacterized protein</fullName>
    </submittedName>
</protein>
<proteinExistence type="predicted"/>
<feature type="non-terminal residue" evidence="1">
    <location>
        <position position="1"/>
    </location>
</feature>
<keyword evidence="2" id="KW-1185">Reference proteome</keyword>
<sequence length="150" mass="16929">ITLDHLPSLESPDFRLSDESLIIQIHLLDLKIYPSPSPQPPSAEFAPYLPQFLSRSRRLGCVRRPLLRAFKRALVRQSRLPRWLVIALSLSGTMTKILSTYLGQFPVDSLGSWTIHEASLMLLDGVISSMIDYPLSDPWVDQSSHETCSL</sequence>
<reference evidence="1 2" key="1">
    <citation type="journal article" date="2023" name="Proc. Natl. Acad. Sci. U.S.A.">
        <title>A global phylogenomic analysis of the shiitake genus Lentinula.</title>
        <authorList>
            <person name="Sierra-Patev S."/>
            <person name="Min B."/>
            <person name="Naranjo-Ortiz M."/>
            <person name="Looney B."/>
            <person name="Konkel Z."/>
            <person name="Slot J.C."/>
            <person name="Sakamoto Y."/>
            <person name="Steenwyk J.L."/>
            <person name="Rokas A."/>
            <person name="Carro J."/>
            <person name="Camarero S."/>
            <person name="Ferreira P."/>
            <person name="Molpeceres G."/>
            <person name="Ruiz-Duenas F.J."/>
            <person name="Serrano A."/>
            <person name="Henrissat B."/>
            <person name="Drula E."/>
            <person name="Hughes K.W."/>
            <person name="Mata J.L."/>
            <person name="Ishikawa N.K."/>
            <person name="Vargas-Isla R."/>
            <person name="Ushijima S."/>
            <person name="Smith C.A."/>
            <person name="Donoghue J."/>
            <person name="Ahrendt S."/>
            <person name="Andreopoulos W."/>
            <person name="He G."/>
            <person name="LaButti K."/>
            <person name="Lipzen A."/>
            <person name="Ng V."/>
            <person name="Riley R."/>
            <person name="Sandor L."/>
            <person name="Barry K."/>
            <person name="Martinez A.T."/>
            <person name="Xiao Y."/>
            <person name="Gibbons J.G."/>
            <person name="Terashima K."/>
            <person name="Grigoriev I.V."/>
            <person name="Hibbett D."/>
        </authorList>
    </citation>
    <scope>NUCLEOTIDE SEQUENCE [LARGE SCALE GENOMIC DNA]</scope>
    <source>
        <strain evidence="1 2">TFB7810</strain>
    </source>
</reference>
<dbReference type="EMBL" id="JANVFU010000003">
    <property type="protein sequence ID" value="KAJ3747322.1"/>
    <property type="molecule type" value="Genomic_DNA"/>
</dbReference>
<evidence type="ECO:0000313" key="1">
    <source>
        <dbReference type="EMBL" id="KAJ3747322.1"/>
    </source>
</evidence>
<gene>
    <name evidence="1" type="ORF">DFH05DRAFT_1479462</name>
</gene>
<accession>A0A9W8P5L7</accession>
<name>A0A9W8P5L7_9AGAR</name>